<dbReference type="Proteomes" id="UP000185151">
    <property type="component" value="Unassembled WGS sequence"/>
</dbReference>
<proteinExistence type="predicted"/>
<feature type="region of interest" description="Disordered" evidence="1">
    <location>
        <begin position="86"/>
        <end position="112"/>
    </location>
</feature>
<gene>
    <name evidence="2" type="ORF">SAMN05444165_3278</name>
</gene>
<evidence type="ECO:0000313" key="2">
    <source>
        <dbReference type="EMBL" id="SIO44741.1"/>
    </source>
</evidence>
<evidence type="ECO:0000313" key="3">
    <source>
        <dbReference type="Proteomes" id="UP000185151"/>
    </source>
</evidence>
<keyword evidence="3" id="KW-1185">Reference proteome</keyword>
<reference evidence="2 3" key="1">
    <citation type="submission" date="2016-11" db="EMBL/GenBank/DDBJ databases">
        <authorList>
            <person name="Jaros S."/>
            <person name="Januszkiewicz K."/>
            <person name="Wedrychowicz H."/>
        </authorList>
    </citation>
    <scope>NUCLEOTIDE SEQUENCE [LARGE SCALE GENOMIC DNA]</scope>
    <source>
        <strain evidence="2 3">GAS95</strain>
    </source>
</reference>
<name>A0A1N6JKM2_9BURK</name>
<organism evidence="2 3">
    <name type="scientific">Paraburkholderia phenazinium</name>
    <dbReference type="NCBI Taxonomy" id="60549"/>
    <lineage>
        <taxon>Bacteria</taxon>
        <taxon>Pseudomonadati</taxon>
        <taxon>Pseudomonadota</taxon>
        <taxon>Betaproteobacteria</taxon>
        <taxon>Burkholderiales</taxon>
        <taxon>Burkholderiaceae</taxon>
        <taxon>Paraburkholderia</taxon>
    </lineage>
</organism>
<evidence type="ECO:0000256" key="1">
    <source>
        <dbReference type="SAM" id="MobiDB-lite"/>
    </source>
</evidence>
<dbReference type="EMBL" id="FSRU01000001">
    <property type="protein sequence ID" value="SIO44741.1"/>
    <property type="molecule type" value="Genomic_DNA"/>
</dbReference>
<sequence length="112" mass="12365">MSVARGRSSHVVLSRLVVQTQHHTVLVVEAIPDAYGTRFETVPLESDRSIQPFRPWILSVYGEMELQQLHFASVCNGRVEQFAGNTAAAPGRVNEDPPKHGSMSDLSQRLAP</sequence>
<dbReference type="AlphaFoldDB" id="A0A1N6JKM2"/>
<accession>A0A1N6JKM2</accession>
<protein>
    <submittedName>
        <fullName evidence="2">Uncharacterized protein</fullName>
    </submittedName>
</protein>